<dbReference type="PANTHER" id="PTHR47234:SF2">
    <property type="entry name" value="TONB-DEPENDENT RECEPTOR"/>
    <property type="match status" value="1"/>
</dbReference>
<comment type="similarity">
    <text evidence="2 5">Belongs to the TonB-dependent receptor family.</text>
</comment>
<dbReference type="Gene3D" id="2.40.170.20">
    <property type="entry name" value="TonB-dependent receptor, beta-barrel domain"/>
    <property type="match status" value="1"/>
</dbReference>
<feature type="signal peptide" evidence="6">
    <location>
        <begin position="1"/>
        <end position="31"/>
    </location>
</feature>
<accession>A0A7X4H8W6</accession>
<feature type="domain" description="TonB-dependent receptor-like beta-barrel" evidence="7">
    <location>
        <begin position="454"/>
        <end position="955"/>
    </location>
</feature>
<organism evidence="9 10">
    <name type="scientific">Pseudoduganella aquatica</name>
    <dbReference type="NCBI Taxonomy" id="2660641"/>
    <lineage>
        <taxon>Bacteria</taxon>
        <taxon>Pseudomonadati</taxon>
        <taxon>Pseudomonadota</taxon>
        <taxon>Betaproteobacteria</taxon>
        <taxon>Burkholderiales</taxon>
        <taxon>Oxalobacteraceae</taxon>
        <taxon>Telluria group</taxon>
        <taxon>Pseudoduganella</taxon>
    </lineage>
</organism>
<evidence type="ECO:0000313" key="9">
    <source>
        <dbReference type="EMBL" id="MYN05885.1"/>
    </source>
</evidence>
<dbReference type="EMBL" id="WWCU01000001">
    <property type="protein sequence ID" value="MYN05885.1"/>
    <property type="molecule type" value="Genomic_DNA"/>
</dbReference>
<dbReference type="RefSeq" id="WP_161070277.1">
    <property type="nucleotide sequence ID" value="NZ_CP086370.1"/>
</dbReference>
<feature type="domain" description="TonB-dependent receptor plug" evidence="8">
    <location>
        <begin position="53"/>
        <end position="161"/>
    </location>
</feature>
<feature type="chain" id="PRO_5030960596" evidence="6">
    <location>
        <begin position="32"/>
        <end position="989"/>
    </location>
</feature>
<keyword evidence="10" id="KW-1185">Reference proteome</keyword>
<keyword evidence="3 5" id="KW-0472">Membrane</keyword>
<gene>
    <name evidence="9" type="ORF">GTP77_00870</name>
</gene>
<dbReference type="InterPro" id="IPR000531">
    <property type="entry name" value="Beta-barrel_TonB"/>
</dbReference>
<dbReference type="Pfam" id="PF00593">
    <property type="entry name" value="TonB_dep_Rec_b-barrel"/>
    <property type="match status" value="1"/>
</dbReference>
<keyword evidence="9" id="KW-0675">Receptor</keyword>
<proteinExistence type="inferred from homology"/>
<evidence type="ECO:0000259" key="7">
    <source>
        <dbReference type="Pfam" id="PF00593"/>
    </source>
</evidence>
<dbReference type="Proteomes" id="UP000450676">
    <property type="component" value="Unassembled WGS sequence"/>
</dbReference>
<protein>
    <submittedName>
        <fullName evidence="9">TonB-dependent receptor</fullName>
    </submittedName>
</protein>
<dbReference type="GO" id="GO:0009279">
    <property type="term" value="C:cell outer membrane"/>
    <property type="evidence" value="ECO:0007669"/>
    <property type="project" value="UniProtKB-SubCell"/>
</dbReference>
<evidence type="ECO:0000256" key="5">
    <source>
        <dbReference type="RuleBase" id="RU003357"/>
    </source>
</evidence>
<dbReference type="Gene3D" id="2.170.130.10">
    <property type="entry name" value="TonB-dependent receptor, plug domain"/>
    <property type="match status" value="1"/>
</dbReference>
<sequence length="989" mass="106371">MKSQIRRRANLHAKPITIAVIAALYGASAFAQNAAPKVDRIEITGSKIKGVDMESSVPIQSISRAQIDATGVTGLDEVLQTMAISGDARNRTSNADQNSFANLRGIGFGRTLVLVNGHRWVGSSDLNGTVDLSSIPLASVERIDVLKDGGSVLYGGDAMVGLINIILKDHYDGVDARAYYGTNQHGGGDQRKVELTAGTSGENYSGLLSLQINKGDGIHNSDYARTRERSPFGSGSQNYTDNTPAGRFQLCKGALLASGGCAASTLADPSGNKNNFITYTTPYNPALGAAGNQYRTYNRPSDSYNSQVFNSLITPLTQKSLVGDMTYRFSDHMKLRVTAQIMETDSIADTPPVDFNLGPGGLANGANIFIAKNSYYNPFGVAIGRVQRAATELGPEQRVANTKTRAISPVLSGDFQFAGRSFDWEAGMEYGSTHQLAHRDNEISVSRLTAALGPSFKDASGNIVCGTPGNTIAGCVPVNLLGAGTLTPEMINYIRLSSDEASWFNNFWDHDYFAQVSSPELFKLPAGSVGFASGFERHIVYGNTGNGVGYANGDVLAGTRGNTGGGYGSKDVYAEFYVPMLKNLPLMKMLDLSLAFRHSSYDSGASVNNKKFGLKWRVADDLALRASFSTGYRLDLSGIIQNTQTSAVTVTDPCSFTTNSNGTIASNRYAQLTPEQQTQCRAAGVPSGGYDTRTTLPAQATQLSTGNQELGPERDIFRTAGFVYSPHYVPGLDLTVDYWDVLFHDSILKPNANQMVLNCLSDPGNPGLCPDGWLVRGANGAVNNIRISAMNGPGGERFSGVDVNLRYRPKTTSYGKFAFELNNAFLTRVIDTPSAPIDKVGVFTTATTSSGSHYRLRSNFNLDWSLGKLSARWGARYFSHQTENCILSGTAAVGLCNDLGPLQSQSDASNPATAKYLPFLAGGSANRIAGYTLHDLSVAYLPWAKSRIKVGVNNVFNKVPPLAINSNRSYPLNFGMPDRYFYVEFNQKF</sequence>
<evidence type="ECO:0000313" key="10">
    <source>
        <dbReference type="Proteomes" id="UP000450676"/>
    </source>
</evidence>
<dbReference type="AlphaFoldDB" id="A0A7X4H8W6"/>
<name>A0A7X4H8W6_9BURK</name>
<evidence type="ECO:0000256" key="6">
    <source>
        <dbReference type="SAM" id="SignalP"/>
    </source>
</evidence>
<evidence type="ECO:0000256" key="2">
    <source>
        <dbReference type="ARBA" id="ARBA00009810"/>
    </source>
</evidence>
<dbReference type="InterPro" id="IPR036942">
    <property type="entry name" value="Beta-barrel_TonB_sf"/>
</dbReference>
<dbReference type="SUPFAM" id="SSF56935">
    <property type="entry name" value="Porins"/>
    <property type="match status" value="1"/>
</dbReference>
<keyword evidence="6" id="KW-0732">Signal</keyword>
<evidence type="ECO:0000259" key="8">
    <source>
        <dbReference type="Pfam" id="PF07715"/>
    </source>
</evidence>
<keyword evidence="4" id="KW-0998">Cell outer membrane</keyword>
<comment type="caution">
    <text evidence="9">The sequence shown here is derived from an EMBL/GenBank/DDBJ whole genome shotgun (WGS) entry which is preliminary data.</text>
</comment>
<reference evidence="9 10" key="1">
    <citation type="submission" date="2019-12" db="EMBL/GenBank/DDBJ databases">
        <title>Novel species isolated from a subtropical stream in China.</title>
        <authorList>
            <person name="Lu H."/>
        </authorList>
    </citation>
    <scope>NUCLEOTIDE SEQUENCE [LARGE SCALE GENOMIC DNA]</scope>
    <source>
        <strain evidence="9 10">FT127W</strain>
    </source>
</reference>
<dbReference type="InterPro" id="IPR037066">
    <property type="entry name" value="Plug_dom_sf"/>
</dbReference>
<keyword evidence="5" id="KW-0798">TonB box</keyword>
<evidence type="ECO:0000256" key="3">
    <source>
        <dbReference type="ARBA" id="ARBA00023136"/>
    </source>
</evidence>
<comment type="subcellular location">
    <subcellularLocation>
        <location evidence="1 5">Cell outer membrane</location>
    </subcellularLocation>
</comment>
<evidence type="ECO:0000256" key="4">
    <source>
        <dbReference type="ARBA" id="ARBA00023237"/>
    </source>
</evidence>
<dbReference type="PANTHER" id="PTHR47234">
    <property type="match status" value="1"/>
</dbReference>
<dbReference type="InterPro" id="IPR012910">
    <property type="entry name" value="Plug_dom"/>
</dbReference>
<evidence type="ECO:0000256" key="1">
    <source>
        <dbReference type="ARBA" id="ARBA00004442"/>
    </source>
</evidence>
<dbReference type="Pfam" id="PF07715">
    <property type="entry name" value="Plug"/>
    <property type="match status" value="1"/>
</dbReference>